<evidence type="ECO:0000256" key="4">
    <source>
        <dbReference type="PROSITE-ProRule" id="PRU00325"/>
    </source>
</evidence>
<proteinExistence type="predicted"/>
<dbReference type="PROSITE" id="PS50966">
    <property type="entry name" value="ZF_SWIM"/>
    <property type="match status" value="1"/>
</dbReference>
<dbReference type="Pfam" id="PF10551">
    <property type="entry name" value="MULE"/>
    <property type="match status" value="1"/>
</dbReference>
<evidence type="ECO:0000259" key="6">
    <source>
        <dbReference type="PROSITE" id="PS50966"/>
    </source>
</evidence>
<organism evidence="7 8">
    <name type="scientific">Abeliophyllum distichum</name>
    <dbReference type="NCBI Taxonomy" id="126358"/>
    <lineage>
        <taxon>Eukaryota</taxon>
        <taxon>Viridiplantae</taxon>
        <taxon>Streptophyta</taxon>
        <taxon>Embryophyta</taxon>
        <taxon>Tracheophyta</taxon>
        <taxon>Spermatophyta</taxon>
        <taxon>Magnoliopsida</taxon>
        <taxon>eudicotyledons</taxon>
        <taxon>Gunneridae</taxon>
        <taxon>Pentapetalae</taxon>
        <taxon>asterids</taxon>
        <taxon>lamiids</taxon>
        <taxon>Lamiales</taxon>
        <taxon>Oleaceae</taxon>
        <taxon>Forsythieae</taxon>
        <taxon>Abeliophyllum</taxon>
    </lineage>
</organism>
<dbReference type="EMBL" id="JBFOLK010000004">
    <property type="protein sequence ID" value="KAL2517408.1"/>
    <property type="molecule type" value="Genomic_DNA"/>
</dbReference>
<dbReference type="Pfam" id="PF04434">
    <property type="entry name" value="SWIM"/>
    <property type="match status" value="1"/>
</dbReference>
<evidence type="ECO:0000256" key="1">
    <source>
        <dbReference type="ARBA" id="ARBA00022723"/>
    </source>
</evidence>
<sequence length="653" mass="75355">MFEKEKNPNFYFDYEIDEENKFIRCYWADAESIRSYRCFGDVVVFDTTYNTNKYSMIFSPFVGVNHHGQTILFGCGILSDETTESFVWLLSKFMESISNHAPPLIITDQDAAIAKAISLVMPLTFHRYCIWHILNKFSEKMNAMVYNEQFHTLVNIIKNSETPIEFEERWNEAMVNTGLHDNEWLQSMYGIRGRWVPPYVKHIFSAGMSSSQRSESGHAFFKKYVNRNNSLMGFITRFNRALSHQRHEEIVANHVDLNEQPRLMSSLMMEHQMVEIYTKKVFLLFQTEVDKSNVYICSKISNFVGGKTYIVRRYESGKYFDRPRELTYYTDDDYVSCSCRTFEFEGYPCRHIVCFFLKKQVLLLPDKYIIRRWTKNAKMGTVCEPSATSNMDDSSIQSLMARHGLLSHKASMLVDNAAVTDARSTFLLNEFEMLNLKVDQVDNGGNVGKSKSSSKSREVKQVIQDPNPVRAKGCGKRLKSSKEKAIGKISRQCSVCGANGHDKRTCSRFIDRSHVPDVPENQYDYGGHQDSWREDDTFTSLAYSSTRDATNFTFENDKNIYQYRVGHLSERGSPQRTWFTVAKMVVHGSQNGGTVSGRVRFTVGGDRTVREVERGGRARGREMKHSVGFQQWEGGQRDRHSHEGEMKEEIPVD</sequence>
<dbReference type="InterPro" id="IPR018289">
    <property type="entry name" value="MULE_transposase_dom"/>
</dbReference>
<accession>A0ABD1TXF2</accession>
<protein>
    <submittedName>
        <fullName evidence="7">Protein FAR1-RELATED SEQUENCE 5</fullName>
    </submittedName>
</protein>
<dbReference type="InterPro" id="IPR007527">
    <property type="entry name" value="Znf_SWIM"/>
</dbReference>
<dbReference type="GO" id="GO:0008270">
    <property type="term" value="F:zinc ion binding"/>
    <property type="evidence" value="ECO:0007669"/>
    <property type="project" value="UniProtKB-KW"/>
</dbReference>
<dbReference type="Proteomes" id="UP001604336">
    <property type="component" value="Unassembled WGS sequence"/>
</dbReference>
<feature type="domain" description="SWIM-type" evidence="6">
    <location>
        <begin position="328"/>
        <end position="360"/>
    </location>
</feature>
<name>A0ABD1TXF2_9LAMI</name>
<feature type="compositionally biased region" description="Basic and acidic residues" evidence="5">
    <location>
        <begin position="635"/>
        <end position="653"/>
    </location>
</feature>
<keyword evidence="2 4" id="KW-0863">Zinc-finger</keyword>
<keyword evidence="3" id="KW-0862">Zinc</keyword>
<comment type="caution">
    <text evidence="7">The sequence shown here is derived from an EMBL/GenBank/DDBJ whole genome shotgun (WGS) entry which is preliminary data.</text>
</comment>
<evidence type="ECO:0000256" key="5">
    <source>
        <dbReference type="SAM" id="MobiDB-lite"/>
    </source>
</evidence>
<gene>
    <name evidence="7" type="ORF">Adt_13655</name>
</gene>
<feature type="region of interest" description="Disordered" evidence="5">
    <location>
        <begin position="442"/>
        <end position="461"/>
    </location>
</feature>
<keyword evidence="8" id="KW-1185">Reference proteome</keyword>
<reference evidence="8" key="1">
    <citation type="submission" date="2024-07" db="EMBL/GenBank/DDBJ databases">
        <title>Two chromosome-level genome assemblies of Korean endemic species Abeliophyllum distichum and Forsythia ovata (Oleaceae).</title>
        <authorList>
            <person name="Jang H."/>
        </authorList>
    </citation>
    <scope>NUCLEOTIDE SEQUENCE [LARGE SCALE GENOMIC DNA]</scope>
</reference>
<dbReference type="SMART" id="SM00575">
    <property type="entry name" value="ZnF_PMZ"/>
    <property type="match status" value="1"/>
</dbReference>
<evidence type="ECO:0000313" key="7">
    <source>
        <dbReference type="EMBL" id="KAL2517408.1"/>
    </source>
</evidence>
<feature type="compositionally biased region" description="Basic and acidic residues" evidence="5">
    <location>
        <begin position="616"/>
        <end position="625"/>
    </location>
</feature>
<keyword evidence="1" id="KW-0479">Metal-binding</keyword>
<evidence type="ECO:0000256" key="3">
    <source>
        <dbReference type="ARBA" id="ARBA00022833"/>
    </source>
</evidence>
<evidence type="ECO:0000256" key="2">
    <source>
        <dbReference type="ARBA" id="ARBA00022771"/>
    </source>
</evidence>
<feature type="region of interest" description="Disordered" evidence="5">
    <location>
        <begin position="616"/>
        <end position="653"/>
    </location>
</feature>
<evidence type="ECO:0000313" key="8">
    <source>
        <dbReference type="Proteomes" id="UP001604336"/>
    </source>
</evidence>
<dbReference type="AlphaFoldDB" id="A0ABD1TXF2"/>
<dbReference type="InterPro" id="IPR006564">
    <property type="entry name" value="Znf_PMZ"/>
</dbReference>
<dbReference type="PANTHER" id="PTHR47718">
    <property type="entry name" value="OS01G0519700 PROTEIN"/>
    <property type="match status" value="1"/>
</dbReference>